<dbReference type="InterPro" id="IPR001452">
    <property type="entry name" value="SH3_domain"/>
</dbReference>
<dbReference type="InterPro" id="IPR036028">
    <property type="entry name" value="SH3-like_dom_sf"/>
</dbReference>
<gene>
    <name evidence="8" type="ORF">MONBRDRAFT_35505</name>
</gene>
<feature type="domain" description="PDZ" evidence="7">
    <location>
        <begin position="1181"/>
        <end position="1263"/>
    </location>
</feature>
<dbReference type="InterPro" id="IPR008145">
    <property type="entry name" value="GK/Ca_channel_bsu"/>
</dbReference>
<protein>
    <submittedName>
        <fullName evidence="8">Uncharacterized protein</fullName>
    </submittedName>
</protein>
<feature type="domain" description="PDZ" evidence="7">
    <location>
        <begin position="1273"/>
        <end position="1343"/>
    </location>
</feature>
<evidence type="ECO:0000313" key="9">
    <source>
        <dbReference type="Proteomes" id="UP000001357"/>
    </source>
</evidence>
<dbReference type="PROSITE" id="PS50002">
    <property type="entry name" value="SH3"/>
    <property type="match status" value="1"/>
</dbReference>
<evidence type="ECO:0000259" key="6">
    <source>
        <dbReference type="PROSITE" id="PS50052"/>
    </source>
</evidence>
<feature type="domain" description="PDZ" evidence="7">
    <location>
        <begin position="1664"/>
        <end position="1746"/>
    </location>
</feature>
<feature type="domain" description="SH3" evidence="5">
    <location>
        <begin position="674"/>
        <end position="739"/>
    </location>
</feature>
<dbReference type="PROSITE" id="PS50052">
    <property type="entry name" value="GUANYLATE_KINASE_2"/>
    <property type="match status" value="1"/>
</dbReference>
<feature type="domain" description="PDZ" evidence="7">
    <location>
        <begin position="1003"/>
        <end position="1085"/>
    </location>
</feature>
<dbReference type="SUPFAM" id="SSF52540">
    <property type="entry name" value="P-loop containing nucleoside triphosphate hydrolases"/>
    <property type="match status" value="1"/>
</dbReference>
<dbReference type="KEGG" id="mbr:MONBRDRAFT_35505"/>
<feature type="domain" description="PDZ" evidence="7">
    <location>
        <begin position="2222"/>
        <end position="2300"/>
    </location>
</feature>
<dbReference type="PROSITE" id="PS50106">
    <property type="entry name" value="PDZ"/>
    <property type="match status" value="21"/>
</dbReference>
<evidence type="ECO:0000256" key="4">
    <source>
        <dbReference type="SAM" id="MobiDB-lite"/>
    </source>
</evidence>
<accession>A9UPI8</accession>
<dbReference type="OMA" id="TICKING"/>
<dbReference type="FunCoup" id="A9UPI8">
    <property type="interactions" value="316"/>
</dbReference>
<dbReference type="Gene3D" id="2.30.42.10">
    <property type="match status" value="21"/>
</dbReference>
<name>A9UPI8_MONBE</name>
<dbReference type="SUPFAM" id="SSF50044">
    <property type="entry name" value="SH3-domain"/>
    <property type="match status" value="1"/>
</dbReference>
<feature type="domain" description="PDZ" evidence="7">
    <location>
        <begin position="1380"/>
        <end position="1446"/>
    </location>
</feature>
<feature type="region of interest" description="Disordered" evidence="4">
    <location>
        <begin position="1977"/>
        <end position="2009"/>
    </location>
</feature>
<dbReference type="CDD" id="cd00136">
    <property type="entry name" value="PDZ_canonical"/>
    <property type="match status" value="14"/>
</dbReference>
<feature type="domain" description="PDZ" evidence="7">
    <location>
        <begin position="519"/>
        <end position="569"/>
    </location>
</feature>
<dbReference type="Pfam" id="PF00595">
    <property type="entry name" value="PDZ"/>
    <property type="match status" value="15"/>
</dbReference>
<feature type="domain" description="PDZ" evidence="7">
    <location>
        <begin position="1479"/>
        <end position="1551"/>
    </location>
</feature>
<dbReference type="PROSITE" id="PS00856">
    <property type="entry name" value="GUANYLATE_KINASE_1"/>
    <property type="match status" value="1"/>
</dbReference>
<organism evidence="8 9">
    <name type="scientific">Monosiga brevicollis</name>
    <name type="common">Choanoflagellate</name>
    <dbReference type="NCBI Taxonomy" id="81824"/>
    <lineage>
        <taxon>Eukaryota</taxon>
        <taxon>Choanoflagellata</taxon>
        <taxon>Craspedida</taxon>
        <taxon>Salpingoecidae</taxon>
        <taxon>Monosiga</taxon>
    </lineage>
</organism>
<dbReference type="eggNOG" id="KOG3528">
    <property type="taxonomic scope" value="Eukaryota"/>
</dbReference>
<feature type="domain" description="PDZ" evidence="7">
    <location>
        <begin position="1884"/>
        <end position="1964"/>
    </location>
</feature>
<feature type="domain" description="PDZ" evidence="7">
    <location>
        <begin position="2693"/>
        <end position="2775"/>
    </location>
</feature>
<feature type="domain" description="PDZ" evidence="7">
    <location>
        <begin position="1090"/>
        <end position="1171"/>
    </location>
</feature>
<reference evidence="8 9" key="1">
    <citation type="journal article" date="2008" name="Nature">
        <title>The genome of the choanoflagellate Monosiga brevicollis and the origin of metazoans.</title>
        <authorList>
            <consortium name="JGI Sequencing"/>
            <person name="King N."/>
            <person name="Westbrook M.J."/>
            <person name="Young S.L."/>
            <person name="Kuo A."/>
            <person name="Abedin M."/>
            <person name="Chapman J."/>
            <person name="Fairclough S."/>
            <person name="Hellsten U."/>
            <person name="Isogai Y."/>
            <person name="Letunic I."/>
            <person name="Marr M."/>
            <person name="Pincus D."/>
            <person name="Putnam N."/>
            <person name="Rokas A."/>
            <person name="Wright K.J."/>
            <person name="Zuzow R."/>
            <person name="Dirks W."/>
            <person name="Good M."/>
            <person name="Goodstein D."/>
            <person name="Lemons D."/>
            <person name="Li W."/>
            <person name="Lyons J.B."/>
            <person name="Morris A."/>
            <person name="Nichols S."/>
            <person name="Richter D.J."/>
            <person name="Salamov A."/>
            <person name="Bork P."/>
            <person name="Lim W.A."/>
            <person name="Manning G."/>
            <person name="Miller W.T."/>
            <person name="McGinnis W."/>
            <person name="Shapiro H."/>
            <person name="Tjian R."/>
            <person name="Grigoriev I.V."/>
            <person name="Rokhsar D."/>
        </authorList>
    </citation>
    <scope>NUCLEOTIDE SEQUENCE [LARGE SCALE GENOMIC DNA]</scope>
    <source>
        <strain evidence="9">MX1 / ATCC 50154</strain>
    </source>
</reference>
<evidence type="ECO:0000256" key="3">
    <source>
        <dbReference type="PROSITE-ProRule" id="PRU00192"/>
    </source>
</evidence>
<feature type="domain" description="PDZ" evidence="7">
    <location>
        <begin position="2020"/>
        <end position="2090"/>
    </location>
</feature>
<dbReference type="PANTHER" id="PTHR23122">
    <property type="entry name" value="MEMBRANE-ASSOCIATED GUANYLATE KINASE MAGUK"/>
    <property type="match status" value="1"/>
</dbReference>
<feature type="domain" description="PDZ" evidence="7">
    <location>
        <begin position="2129"/>
        <end position="2204"/>
    </location>
</feature>
<dbReference type="InterPro" id="IPR050716">
    <property type="entry name" value="MAGUK"/>
</dbReference>
<dbReference type="EMBL" id="CH991543">
    <property type="protein sequence ID" value="EDQ92878.1"/>
    <property type="molecule type" value="Genomic_DNA"/>
</dbReference>
<dbReference type="Gene3D" id="3.40.50.300">
    <property type="entry name" value="P-loop containing nucleotide triphosphate hydrolases"/>
    <property type="match status" value="1"/>
</dbReference>
<feature type="compositionally biased region" description="Acidic residues" evidence="4">
    <location>
        <begin position="1850"/>
        <end position="1859"/>
    </location>
</feature>
<feature type="domain" description="PDZ" evidence="7">
    <location>
        <begin position="2502"/>
        <end position="2574"/>
    </location>
</feature>
<feature type="domain" description="PDZ" evidence="7">
    <location>
        <begin position="274"/>
        <end position="362"/>
    </location>
</feature>
<dbReference type="Gene3D" id="2.30.30.40">
    <property type="entry name" value="SH3 Domains"/>
    <property type="match status" value="1"/>
</dbReference>
<feature type="domain" description="PDZ" evidence="7">
    <location>
        <begin position="1578"/>
        <end position="1647"/>
    </location>
</feature>
<dbReference type="STRING" id="81824.A9UPI8"/>
<dbReference type="RefSeq" id="XP_001742640.1">
    <property type="nucleotide sequence ID" value="XM_001742588.1"/>
</dbReference>
<evidence type="ECO:0000256" key="1">
    <source>
        <dbReference type="ARBA" id="ARBA00007014"/>
    </source>
</evidence>
<feature type="region of interest" description="Disordered" evidence="4">
    <location>
        <begin position="1850"/>
        <end position="1880"/>
    </location>
</feature>
<feature type="domain" description="Guanylate kinase-like" evidence="6">
    <location>
        <begin position="792"/>
        <end position="969"/>
    </location>
</feature>
<feature type="compositionally biased region" description="Polar residues" evidence="4">
    <location>
        <begin position="1862"/>
        <end position="1876"/>
    </location>
</feature>
<dbReference type="InterPro" id="IPR001478">
    <property type="entry name" value="PDZ"/>
</dbReference>
<evidence type="ECO:0000313" key="8">
    <source>
        <dbReference type="EMBL" id="EDQ92878.1"/>
    </source>
</evidence>
<feature type="domain" description="PDZ" evidence="7">
    <location>
        <begin position="159"/>
        <end position="246"/>
    </location>
</feature>
<dbReference type="SUPFAM" id="SSF50156">
    <property type="entry name" value="PDZ domain-like"/>
    <property type="match status" value="22"/>
</dbReference>
<feature type="region of interest" description="Disordered" evidence="4">
    <location>
        <begin position="2338"/>
        <end position="2369"/>
    </location>
</feature>
<feature type="domain" description="PDZ" evidence="7">
    <location>
        <begin position="2609"/>
        <end position="2679"/>
    </location>
</feature>
<dbReference type="GO" id="GO:0005911">
    <property type="term" value="C:cell-cell junction"/>
    <property type="evidence" value="ECO:0000318"/>
    <property type="project" value="GO_Central"/>
</dbReference>
<dbReference type="eggNOG" id="KOG0708">
    <property type="taxonomic scope" value="Eukaryota"/>
</dbReference>
<dbReference type="InterPro" id="IPR008144">
    <property type="entry name" value="Guanylate_kin-like_dom"/>
</dbReference>
<feature type="domain" description="PDZ" evidence="7">
    <location>
        <begin position="411"/>
        <end position="483"/>
    </location>
</feature>
<feature type="domain" description="PDZ" evidence="7">
    <location>
        <begin position="1765"/>
        <end position="1832"/>
    </location>
</feature>
<feature type="compositionally biased region" description="Basic and acidic residues" evidence="4">
    <location>
        <begin position="1986"/>
        <end position="1995"/>
    </location>
</feature>
<evidence type="ECO:0000256" key="2">
    <source>
        <dbReference type="ARBA" id="ARBA00022443"/>
    </source>
</evidence>
<comment type="similarity">
    <text evidence="1">Belongs to the MAGUK family.</text>
</comment>
<dbReference type="InterPro" id="IPR020590">
    <property type="entry name" value="Guanylate_kinase_CS"/>
</dbReference>
<keyword evidence="9" id="KW-1185">Reference proteome</keyword>
<dbReference type="Pfam" id="PF00625">
    <property type="entry name" value="Guanylate_kin"/>
    <property type="match status" value="1"/>
</dbReference>
<dbReference type="SMART" id="SM00326">
    <property type="entry name" value="SH3"/>
    <property type="match status" value="1"/>
</dbReference>
<proteinExistence type="inferred from homology"/>
<dbReference type="GeneID" id="5888003"/>
<dbReference type="Proteomes" id="UP000001357">
    <property type="component" value="Unassembled WGS sequence"/>
</dbReference>
<feature type="domain" description="PDZ" evidence="7">
    <location>
        <begin position="29"/>
        <end position="105"/>
    </location>
</feature>
<dbReference type="InterPro" id="IPR027417">
    <property type="entry name" value="P-loop_NTPase"/>
</dbReference>
<evidence type="ECO:0000259" key="5">
    <source>
        <dbReference type="PROSITE" id="PS50002"/>
    </source>
</evidence>
<dbReference type="InParanoid" id="A9UPI8"/>
<dbReference type="InterPro" id="IPR036034">
    <property type="entry name" value="PDZ_sf"/>
</dbReference>
<sequence length="2785" mass="299615">MADLVVQPLRWAGTELNTEDGPYREVFELVAIEIAEGDKLGLVIVGGSDDPDAEQPGLVVTDVVEETAAYRDGRIQANDEILMVNEQAVDPNATHSAHADLLRNAVMSGRVELKLRRVIPADQVDLTTIFAMRHGVELPDGSAYPGTVEYMAEGVVLETLELDDLDRDFGLALIGPRDEDDMMSPPGVYIAAILATGAAARSSRLHNGMQILEVNGWNVSNASVAEVEAILNVVPVAVIVATSNPEGYMPYANAAYNRYWSPVGATDDAIEPRKVVLTTTEENRRLGMTIAGPRSDFDMTAAGTFVTDILPGGAAERCGSLQVGDQILDVNGVCLYSASHEHAKRALLDAGTSIKLLVMFNPQGRDAFTFETEKIEAFEAKETLPPMPPRPVAKQLEVTDKDWRTVTDTVKLHLAKTMPSERLGMSVYVCETPSRTAVLVSNVFKGSVAAVAGLVVGQELKEVNGTLLAGMEQSEVVALLKTSELDVVVSAAPVVDRRLLLQSTIVHHTTDAIMQDVPQLVTIDARDGLGFAYTGPASIHGAHPNGVFVTRLLPGAPANLEAGDRILAIFDPVAKKFQSVAFATQEEVGSKMLAALAAHNECHIVVVPHPEAFVFSSSTEILGARLDELYKPANQAAIDSAKTIMRRAAKRLATLDHTQLTISGNLESDAGSLRVPFHVQACFAHMPDDENELHFRKGDILEVTDLTSIDQWTATLLTDEHGELATGLIPSPSAYEGSFRQTRRYAEQERAARELVATIPAHDVMTRRETMQELMAVHSYVVVERREQVIGLRPVAVYGPGADYLALRAVRQLRDVQVTQPLRCTSRPRRENERQGREYEFVSQQVMEERLKSKQLVEVGRYKDNLYGTSIDSIKGPAEAGRLLLMHCHPPAIRRLQFIGDVHPLVIFLHATPEMAREALEPLANRLDIKEEIDRAYQIDLQYSHIFTHRLDLDSDLDGVVKLLADIIEDECRLPFWAPINKSLPHMPAEEIDRAVAALSVRNVTVAKGSDNKFGFETLQPKNEHYHVLQINAPGPEFVSEEMAHHNDIILAINGQNMICEPHSKVKDALKKANDVVHMVTMAPVPGIRTVNLRKRGGGYGMTIQSHQGVAGVIVGEVTPGSPAAMSETIQPGDLILAINGKSMLTASHDVVLSILRTERNVAMLVVSLRYLMSMTAQEHLVPLVGLDDRGLGVILDFDGPYSVPIIKGVVPGSPAAVDGTIQTGWILIEVNNLVCRHATREQIERELNYNGQVELLVSPPPRPIEAGVNMKFVRLKRERDGAYGLTVVAMGKTLYVGNVVPDSPAAKSGQVQPGDELLEINGKPVAKVGYEGVTKIMGETSSVELRLMPSNLDLKRLINATYQTPEYTTITCPPDYQNHRRVIVQRDGPFGLKLEAAEGQLPVIDELTTGGAAAKTGQLMVGDTILAVNGEKCDGLTFEQVVQRLAAHDVACLDVAVHRPIVEPEAPLSTEAMYQRRLAVINRPPTGGLGLAVETKDDPLHTDFPRITQIKPDSPAGQCPNLFVGDYILSINGRRMHGVSQELLIETLKSYNRVELEVVQARVEEEAHSLSGTLMLTTTLHRGPAGLGLELITVQGEALPLVKTVFPGSVAAEDAIIERGDRVVKINDVPVAGKDHDDVIELLTSAESVRLELLRERVTRHISTSIPRGPSGYGLQLTSVDDGSELPFVGDIIAGGAVDQNGVLCVGDVLLAINGTSLKGLQYDDVLNLIKDSPSVLSVDVAREDLPTEVARLLDSRDDEEPRHVRLEKNGQGLGIKVTTVEGFAYPVIQEVIPGGTADRAGDVRANDAIVSINGASTQGKEHDEIIQMLQANEVVELDLLQVRRMSDVDDSAADDHEETSATQESVVPEETQSAPMPAGLRVVTLHKRGRHLGIKIQTQDELEYPYVGEVLEGGVAKEEGSLQQNDIILEINGLGTGASNHDAVVQGLVGSDTVALTVRYPTEDELAMIEMAHEESEAIPEDVASEHSEHASEPDDADVVGPSSTRSSLAIDPDVVRVVELDRSQGRLGLKIATPEHPESYPVITDILEDGSAAHAPKLLRYDAILKVNGTDTCGLHHEDIVALLSSATQLKIEVQRNKLMLAVLAAEASMSSELEAESARLTNARVVSLTRGDAGLGMEILTPPDDEFPYPVVGQIFPGAAAANSRVIETGDLLVAIGDREDQQLLRGLPHDHVVQLLTASTPIMLRVAEIKPAPSERSVLMAFDEDGNHDLSLNVSQAHYPSVRSVGPMAAAGGVQEGDIILRVNSITTEGMLEDEFDSIANKSNKRLKLLVTAAASAPPSVLAPASQEAASAEAAPAEAAPAEAAPAIVEEPATGPASDKAANGQPQPEGTVRGDSKAQAETEGDADTAFVGFFDIRRVPLNTSEGRLGIKITTMEETGLTQISDVLPEGVVAATHQVRPGDFILKSVTPYADLVPSSAVPKVDAHTVRNLNHDQVLQHLTASPEFTLTVGRRSTEEADVDAEIAEAPAGSQDVHIKAHIDRSQGNGTLGIKITTEDDTETVIVEVLPGGAVAEEGQLQAGDRLIAINGTNVQGADHDTVLKHLSSASELDLEVVRSAGGPITDALAVAAASLGSQFLGRDLQTIHLTRPHGSSWGLSIIALGENLGVLLTGKADDSPASRCNDLQPFSTIVKINNENVLSASHSEVVQLISSTDDVTLEVLPPDGTSIALLDAREGPLGIKIVSNEDDNCVRVSELIEGGQADEAESINVGDIIVSVNHVDLRGKSHLEVVGALRACRAQIVIQLQHDDSPLPVPESES</sequence>
<evidence type="ECO:0000259" key="7">
    <source>
        <dbReference type="PROSITE" id="PS50106"/>
    </source>
</evidence>
<dbReference type="SMART" id="SM00072">
    <property type="entry name" value="GuKc"/>
    <property type="match status" value="1"/>
</dbReference>
<dbReference type="SMART" id="SM00228">
    <property type="entry name" value="PDZ"/>
    <property type="match status" value="22"/>
</dbReference>
<dbReference type="GO" id="GO:0005886">
    <property type="term" value="C:plasma membrane"/>
    <property type="evidence" value="ECO:0000318"/>
    <property type="project" value="GO_Central"/>
</dbReference>
<keyword evidence="2 3" id="KW-0728">SH3 domain</keyword>